<reference evidence="2" key="2">
    <citation type="submission" date="2025-09" db="UniProtKB">
        <authorList>
            <consortium name="Ensembl"/>
        </authorList>
    </citation>
    <scope>IDENTIFICATION</scope>
</reference>
<feature type="region of interest" description="Disordered" evidence="1">
    <location>
        <begin position="248"/>
        <end position="277"/>
    </location>
</feature>
<evidence type="ECO:0000313" key="3">
    <source>
        <dbReference type="Proteomes" id="UP001108240"/>
    </source>
</evidence>
<dbReference type="PANTHER" id="PTHR31025">
    <property type="entry name" value="SI:CH211-196P9.1-RELATED"/>
    <property type="match status" value="1"/>
</dbReference>
<dbReference type="Proteomes" id="UP001108240">
    <property type="component" value="Unplaced"/>
</dbReference>
<reference evidence="2" key="1">
    <citation type="submission" date="2025-08" db="UniProtKB">
        <authorList>
            <consortium name="Ensembl"/>
        </authorList>
    </citation>
    <scope>IDENTIFICATION</scope>
</reference>
<name>A0A9J8B7Y4_CYPCA</name>
<dbReference type="GeneTree" id="ENSGT00950000182912"/>
<dbReference type="AlphaFoldDB" id="A0A9J8B7Y4"/>
<organism evidence="2 3">
    <name type="scientific">Cyprinus carpio carpio</name>
    <dbReference type="NCBI Taxonomy" id="630221"/>
    <lineage>
        <taxon>Eukaryota</taxon>
        <taxon>Metazoa</taxon>
        <taxon>Chordata</taxon>
        <taxon>Craniata</taxon>
        <taxon>Vertebrata</taxon>
        <taxon>Euteleostomi</taxon>
        <taxon>Actinopterygii</taxon>
        <taxon>Neopterygii</taxon>
        <taxon>Teleostei</taxon>
        <taxon>Ostariophysi</taxon>
        <taxon>Cypriniformes</taxon>
        <taxon>Cyprinidae</taxon>
        <taxon>Cyprininae</taxon>
        <taxon>Cyprinus</taxon>
    </lineage>
</organism>
<accession>A0A9J8B7Y4</accession>
<evidence type="ECO:0000256" key="1">
    <source>
        <dbReference type="SAM" id="MobiDB-lite"/>
    </source>
</evidence>
<dbReference type="Ensembl" id="ENSCCRT00000149220.1">
    <property type="protein sequence ID" value="ENSCCRP00000149430.1"/>
    <property type="gene ID" value="ENSCCRG00000079590.1"/>
</dbReference>
<dbReference type="PANTHER" id="PTHR31025:SF19">
    <property type="entry name" value="SI:CH73-42K18.1-RELATED"/>
    <property type="match status" value="1"/>
</dbReference>
<protein>
    <submittedName>
        <fullName evidence="2">Uncharacterized protein</fullName>
    </submittedName>
</protein>
<evidence type="ECO:0000313" key="2">
    <source>
        <dbReference type="Ensembl" id="ENSCCRP00000149430.1"/>
    </source>
</evidence>
<keyword evidence="3" id="KW-1185">Reference proteome</keyword>
<dbReference type="OMA" id="QAVCITF"/>
<proteinExistence type="predicted"/>
<sequence>MASRIDTQHQEMASKETMTLRVILTEADIRKVKLTSKPGSVEELISCLQNTLRLDYNFTLQFQDPEFDNELCNLTVLSELPQKPTVKIIPVIELVPLSSGEMETSSDMLSDTPSTADTVLTSELPQEKRMPWPDIFLTPKFSVDVEFRLRQANLIYLKDGTHLKVTKELKHDILQKLAETIYSCKAYPTTEDLRAVAKALVNTHPCLQEPGSPSGYCGWTNSLKDKMGNYRSKMRSLGHTDVMVNAGKRGRYSTSSDPPNKNIKKPRKGEVNYLPDLPDGQDASSLEMLRQQLVDEMKRKNPDAVFINQKMDMTLSLRRKDVVINKPPVSQILQRWPALFRESQVYQEFSRVVGKNLKQEFYGSLDRHCPQLIQIFRSKRGLAGQILSDLLQQAKTSDIADMRCVAMRGLPVLLGDDQTEFFKACFASDDGDSYQHVPVGILSLENEDVALQPLSLRLHPSSVGIILEGNVVMDNLDNIPQAMCLLFGLTYALHLDYPKCMGNTFLFIQQVLLGLGKKELKGKILAVTNQLTM</sequence>